<dbReference type="Gene3D" id="3.40.50.410">
    <property type="entry name" value="von Willebrand factor, type A domain"/>
    <property type="match status" value="1"/>
</dbReference>
<dbReference type="PROSITE" id="PS51468">
    <property type="entry name" value="VIT"/>
    <property type="match status" value="1"/>
</dbReference>
<evidence type="ECO:0000313" key="5">
    <source>
        <dbReference type="Proteomes" id="UP001596055"/>
    </source>
</evidence>
<accession>A0ABW0RKM1</accession>
<dbReference type="InterPro" id="IPR002035">
    <property type="entry name" value="VWF_A"/>
</dbReference>
<dbReference type="SUPFAM" id="SSF53300">
    <property type="entry name" value="vWA-like"/>
    <property type="match status" value="1"/>
</dbReference>
<dbReference type="Pfam" id="PF08487">
    <property type="entry name" value="VIT"/>
    <property type="match status" value="1"/>
</dbReference>
<dbReference type="InterPro" id="IPR022440">
    <property type="entry name" value="CHP03788"/>
</dbReference>
<dbReference type="RefSeq" id="WP_248155977.1">
    <property type="nucleotide sequence ID" value="NZ_JAKZAJ010000002.1"/>
</dbReference>
<feature type="domain" description="VIT" evidence="3">
    <location>
        <begin position="62"/>
        <end position="190"/>
    </location>
</feature>
<dbReference type="NCBIfam" id="TIGR03788">
    <property type="entry name" value="marine_srt_targ"/>
    <property type="match status" value="1"/>
</dbReference>
<dbReference type="InterPro" id="IPR013694">
    <property type="entry name" value="VIT"/>
</dbReference>
<organism evidence="4 5">
    <name type="scientific">Marinobacter koreensis</name>
    <dbReference type="NCBI Taxonomy" id="335974"/>
    <lineage>
        <taxon>Bacteria</taxon>
        <taxon>Pseudomonadati</taxon>
        <taxon>Pseudomonadota</taxon>
        <taxon>Gammaproteobacteria</taxon>
        <taxon>Pseudomonadales</taxon>
        <taxon>Marinobacteraceae</taxon>
        <taxon>Marinobacter</taxon>
    </lineage>
</organism>
<dbReference type="EMBL" id="JBHSNL010000001">
    <property type="protein sequence ID" value="MFC5545324.1"/>
    <property type="molecule type" value="Genomic_DNA"/>
</dbReference>
<dbReference type="PANTHER" id="PTHR45737:SF6">
    <property type="entry name" value="VON WILLEBRAND FACTOR A DOMAIN-CONTAINING PROTEIN 5A"/>
    <property type="match status" value="1"/>
</dbReference>
<evidence type="ECO:0000259" key="2">
    <source>
        <dbReference type="PROSITE" id="PS50234"/>
    </source>
</evidence>
<evidence type="ECO:0000256" key="1">
    <source>
        <dbReference type="SAM" id="Phobius"/>
    </source>
</evidence>
<protein>
    <submittedName>
        <fullName evidence="4">Marine proteobacterial sortase target protein</fullName>
    </submittedName>
</protein>
<dbReference type="SMART" id="SM00609">
    <property type="entry name" value="VIT"/>
    <property type="match status" value="1"/>
</dbReference>
<dbReference type="InterPro" id="IPR036465">
    <property type="entry name" value="vWFA_dom_sf"/>
</dbReference>
<dbReference type="SMART" id="SM00327">
    <property type="entry name" value="VWA"/>
    <property type="match status" value="1"/>
</dbReference>
<keyword evidence="5" id="KW-1185">Reference proteome</keyword>
<keyword evidence="1" id="KW-0812">Transmembrane</keyword>
<name>A0ABW0RKM1_9GAMM</name>
<dbReference type="Proteomes" id="UP001596055">
    <property type="component" value="Unassembled WGS sequence"/>
</dbReference>
<evidence type="ECO:0000259" key="3">
    <source>
        <dbReference type="PROSITE" id="PS51468"/>
    </source>
</evidence>
<dbReference type="Pfam" id="PF13768">
    <property type="entry name" value="VWA_3"/>
    <property type="match status" value="1"/>
</dbReference>
<sequence length="708" mass="76959">MKDVAMMLSLNLLRMDRTNTRASRRLRRLVEGITLWLAFLMLLFVQPLYADAATADEGEAGVLHFVDASGRYRQPALVLGSQFDVTVSGMIAQTRLVRRFRNTSDQWQEGVFVFPLPDKASVYDLAMVVGERRIEGKVRPRLAARKEYARAKQTGHQAVNVEQQRPNLFTARIANIPPGETVTVDMAYQQPVQYRNGIFELRLPTTLTPRFMPGPPVEEAQPDQWQSGWALATQVVPDAGAISPYTVTPTDVASDSHRADIDVEIQAGVPLTSITSPSHSLDTRRDGGTVQVSPTGHKVLMDRDFVLRWQPAQGYAPVAAVFHDQFEGEDYLMTMVLPGKTGQTPLPRDLVFVIDTSGSMAGESIRQARSALDRGLATLRAGDRFNVIQFNSQPHALFMEPVAANANNLARAQRYVRNLSADGGTEMASALTLALGSSAGDKEPEAGRVRQVVFMTDGAVGNEAALFRQIRAQLGSQRLFTVGIGSAPNQYFMREAAKWGRGTYTSVGDPSDLEGPLKALFAAMSSPVLTDIQTSWPAGAEAYPARPGDLFQGEPLIQVVKGVPASGTLTVSGLSPDGERWSRSLDLQQAAPAQGLHRRWARARINSLLDQAELANEEPDKAEITRLAMAHTLASPYTSFVAVDTTPARAADVPLARESIPTLLPKGSQAGMLRYPQTATLAPLLTAVGLVGLMFSLAIALLRRRAVA</sequence>
<keyword evidence="1" id="KW-1133">Transmembrane helix</keyword>
<evidence type="ECO:0000313" key="4">
    <source>
        <dbReference type="EMBL" id="MFC5545324.1"/>
    </source>
</evidence>
<dbReference type="PROSITE" id="PS50234">
    <property type="entry name" value="VWFA"/>
    <property type="match status" value="1"/>
</dbReference>
<gene>
    <name evidence="4" type="ORF">ACFPQA_09685</name>
</gene>
<keyword evidence="1" id="KW-0472">Membrane</keyword>
<feature type="domain" description="VWFA" evidence="2">
    <location>
        <begin position="349"/>
        <end position="524"/>
    </location>
</feature>
<comment type="caution">
    <text evidence="4">The sequence shown here is derived from an EMBL/GenBank/DDBJ whole genome shotgun (WGS) entry which is preliminary data.</text>
</comment>
<reference evidence="5" key="1">
    <citation type="journal article" date="2019" name="Int. J. Syst. Evol. Microbiol.">
        <title>The Global Catalogue of Microorganisms (GCM) 10K type strain sequencing project: providing services to taxonomists for standard genome sequencing and annotation.</title>
        <authorList>
            <consortium name="The Broad Institute Genomics Platform"/>
            <consortium name="The Broad Institute Genome Sequencing Center for Infectious Disease"/>
            <person name="Wu L."/>
            <person name="Ma J."/>
        </authorList>
    </citation>
    <scope>NUCLEOTIDE SEQUENCE [LARGE SCALE GENOMIC DNA]</scope>
    <source>
        <strain evidence="5">CGMCC 4.1799</strain>
    </source>
</reference>
<proteinExistence type="predicted"/>
<dbReference type="PANTHER" id="PTHR45737">
    <property type="entry name" value="VON WILLEBRAND FACTOR A DOMAIN-CONTAINING PROTEIN 5A"/>
    <property type="match status" value="1"/>
</dbReference>
<feature type="transmembrane region" description="Helical" evidence="1">
    <location>
        <begin position="681"/>
        <end position="702"/>
    </location>
</feature>